<feature type="transmembrane region" description="Helical" evidence="1">
    <location>
        <begin position="7"/>
        <end position="30"/>
    </location>
</feature>
<organism evidence="2 3">
    <name type="scientific">Dentiradicibacter hellwigii</name>
    <dbReference type="NCBI Taxonomy" id="3149053"/>
    <lineage>
        <taxon>Bacteria</taxon>
        <taxon>Pseudomonadati</taxon>
        <taxon>Pseudomonadota</taxon>
        <taxon>Betaproteobacteria</taxon>
        <taxon>Rhodocyclales</taxon>
        <taxon>Rhodocyclaceae</taxon>
        <taxon>Dentiradicibacter</taxon>
    </lineage>
</organism>
<sequence>MSRILNCLLSAIDFLLSVIGMVCMISGLILMPRMPSAAGIAFVVGIPAFILGMVRDNRRTKQIKSTHQAHVARRVAELTQRPWAPNQSLVITGNTFNALVISILSMSIPIFIIYEEYTSISPNWKIIILFILFFLLLLTTAIRCFILLGKPICKFSKDKISIPVYGEINWKYIDKISLKTKIGRKTLYFLKLYLSDSPEFLKTICRINRLMALLVLGSMRCREVSISITSANEDPEVIAKVAIYLWHQATETVYDYDPELLDIYNEVGQYISEFWKKHPTGERNNKFYSDMKQLDADLEKIYLKGNRKKNFSLDMKQLESDLERDVPRWKEVAQKQDPASG</sequence>
<dbReference type="Proteomes" id="UP001574673">
    <property type="component" value="Unassembled WGS sequence"/>
</dbReference>
<feature type="transmembrane region" description="Helical" evidence="1">
    <location>
        <begin position="36"/>
        <end position="54"/>
    </location>
</feature>
<comment type="caution">
    <text evidence="2">The sequence shown here is derived from an EMBL/GenBank/DDBJ whole genome shotgun (WGS) entry which is preliminary data.</text>
</comment>
<reference evidence="3" key="1">
    <citation type="submission" date="2024-06" db="EMBL/GenBank/DDBJ databases">
        <title>Radixoralia hellwigii gen. nov., sp nov., isolated from a root canal in the human oral cavity.</title>
        <authorList>
            <person name="Bartsch S."/>
            <person name="Wittmer A."/>
            <person name="Schulz A.-K."/>
            <person name="Neumann-Schaal M."/>
            <person name="Wolf J."/>
            <person name="Gronow S."/>
            <person name="Tennert C."/>
            <person name="Haecker G."/>
            <person name="Cieplik F."/>
            <person name="Al-Ahmad A."/>
        </authorList>
    </citation>
    <scope>NUCLEOTIDE SEQUENCE [LARGE SCALE GENOMIC DNA]</scope>
    <source>
        <strain evidence="3">Wk13</strain>
    </source>
</reference>
<accession>A0ABV4UER7</accession>
<evidence type="ECO:0000313" key="2">
    <source>
        <dbReference type="EMBL" id="MFA9949545.1"/>
    </source>
</evidence>
<feature type="transmembrane region" description="Helical" evidence="1">
    <location>
        <begin position="96"/>
        <end position="114"/>
    </location>
</feature>
<keyword evidence="1" id="KW-0472">Membrane</keyword>
<evidence type="ECO:0000313" key="3">
    <source>
        <dbReference type="Proteomes" id="UP001574673"/>
    </source>
</evidence>
<name>A0ABV4UER7_9RHOO</name>
<protein>
    <submittedName>
        <fullName evidence="2">Uncharacterized protein</fullName>
    </submittedName>
</protein>
<keyword evidence="1" id="KW-1133">Transmembrane helix</keyword>
<evidence type="ECO:0000256" key="1">
    <source>
        <dbReference type="SAM" id="Phobius"/>
    </source>
</evidence>
<dbReference type="EMBL" id="JBEUWX010000002">
    <property type="protein sequence ID" value="MFA9949545.1"/>
    <property type="molecule type" value="Genomic_DNA"/>
</dbReference>
<keyword evidence="3" id="KW-1185">Reference proteome</keyword>
<gene>
    <name evidence="2" type="ORF">ABCS64_04245</name>
</gene>
<feature type="transmembrane region" description="Helical" evidence="1">
    <location>
        <begin position="126"/>
        <end position="149"/>
    </location>
</feature>
<proteinExistence type="predicted"/>
<keyword evidence="1" id="KW-0812">Transmembrane</keyword>
<dbReference type="RefSeq" id="WP_418890664.1">
    <property type="nucleotide sequence ID" value="NZ_JBEUWX010000002.1"/>
</dbReference>